<dbReference type="PROSITE" id="PS50850">
    <property type="entry name" value="MFS"/>
    <property type="match status" value="1"/>
</dbReference>
<gene>
    <name evidence="8" type="ORF">LX69_00522</name>
</gene>
<evidence type="ECO:0000256" key="6">
    <source>
        <dbReference type="SAM" id="Phobius"/>
    </source>
</evidence>
<dbReference type="EMBL" id="QKZK01000003">
    <property type="protein sequence ID" value="PZX20070.1"/>
    <property type="molecule type" value="Genomic_DNA"/>
</dbReference>
<organism evidence="8 9">
    <name type="scientific">Breznakibacter xylanolyticus</name>
    <dbReference type="NCBI Taxonomy" id="990"/>
    <lineage>
        <taxon>Bacteria</taxon>
        <taxon>Pseudomonadati</taxon>
        <taxon>Bacteroidota</taxon>
        <taxon>Bacteroidia</taxon>
        <taxon>Marinilabiliales</taxon>
        <taxon>Marinilabiliaceae</taxon>
        <taxon>Breznakibacter</taxon>
    </lineage>
</organism>
<feature type="transmembrane region" description="Helical" evidence="6">
    <location>
        <begin position="221"/>
        <end position="242"/>
    </location>
</feature>
<evidence type="ECO:0000256" key="2">
    <source>
        <dbReference type="ARBA" id="ARBA00022475"/>
    </source>
</evidence>
<protein>
    <submittedName>
        <fullName evidence="8">FHS family L-fucose permease-like MFS transporter</fullName>
    </submittedName>
</protein>
<proteinExistence type="predicted"/>
<feature type="transmembrane region" description="Helical" evidence="6">
    <location>
        <begin position="289"/>
        <end position="307"/>
    </location>
</feature>
<keyword evidence="4 6" id="KW-1133">Transmembrane helix</keyword>
<evidence type="ECO:0000256" key="3">
    <source>
        <dbReference type="ARBA" id="ARBA00022692"/>
    </source>
</evidence>
<dbReference type="SUPFAM" id="SSF103473">
    <property type="entry name" value="MFS general substrate transporter"/>
    <property type="match status" value="1"/>
</dbReference>
<feature type="transmembrane region" description="Helical" evidence="6">
    <location>
        <begin position="337"/>
        <end position="356"/>
    </location>
</feature>
<feature type="transmembrane region" description="Helical" evidence="6">
    <location>
        <begin position="262"/>
        <end position="282"/>
    </location>
</feature>
<keyword evidence="3 6" id="KW-0812">Transmembrane</keyword>
<feature type="transmembrane region" description="Helical" evidence="6">
    <location>
        <begin position="182"/>
        <end position="201"/>
    </location>
</feature>
<dbReference type="AlphaFoldDB" id="A0A2W7NJM5"/>
<evidence type="ECO:0000256" key="5">
    <source>
        <dbReference type="ARBA" id="ARBA00023136"/>
    </source>
</evidence>
<feature type="transmembrane region" description="Helical" evidence="6">
    <location>
        <begin position="101"/>
        <end position="118"/>
    </location>
</feature>
<dbReference type="InterPro" id="IPR011701">
    <property type="entry name" value="MFS"/>
</dbReference>
<dbReference type="InterPro" id="IPR036259">
    <property type="entry name" value="MFS_trans_sf"/>
</dbReference>
<dbReference type="InterPro" id="IPR020846">
    <property type="entry name" value="MFS_dom"/>
</dbReference>
<feature type="transmembrane region" description="Helical" evidence="6">
    <location>
        <begin position="76"/>
        <end position="95"/>
    </location>
</feature>
<evidence type="ECO:0000256" key="1">
    <source>
        <dbReference type="ARBA" id="ARBA00004429"/>
    </source>
</evidence>
<dbReference type="Pfam" id="PF07690">
    <property type="entry name" value="MFS_1"/>
    <property type="match status" value="1"/>
</dbReference>
<keyword evidence="2" id="KW-1003">Cell membrane</keyword>
<comment type="caution">
    <text evidence="8">The sequence shown here is derived from an EMBL/GenBank/DDBJ whole genome shotgun (WGS) entry which is preliminary data.</text>
</comment>
<dbReference type="Gene3D" id="1.20.1250.20">
    <property type="entry name" value="MFS general substrate transporter like domains"/>
    <property type="match status" value="2"/>
</dbReference>
<feature type="transmembrane region" description="Helical" evidence="6">
    <location>
        <begin position="396"/>
        <end position="417"/>
    </location>
</feature>
<dbReference type="GO" id="GO:0005886">
    <property type="term" value="C:plasma membrane"/>
    <property type="evidence" value="ECO:0007669"/>
    <property type="project" value="UniProtKB-SubCell"/>
</dbReference>
<keyword evidence="5 6" id="KW-0472">Membrane</keyword>
<feature type="domain" description="Major facilitator superfamily (MFS) profile" evidence="7">
    <location>
        <begin position="11"/>
        <end position="449"/>
    </location>
</feature>
<evidence type="ECO:0000259" key="7">
    <source>
        <dbReference type="PROSITE" id="PS50850"/>
    </source>
</evidence>
<comment type="subcellular location">
    <subcellularLocation>
        <location evidence="1">Cell inner membrane</location>
        <topology evidence="1">Multi-pass membrane protein</topology>
    </subcellularLocation>
</comment>
<feature type="transmembrane region" description="Helical" evidence="6">
    <location>
        <begin position="7"/>
        <end position="30"/>
    </location>
</feature>
<name>A0A2W7NJM5_9BACT</name>
<feature type="transmembrane region" description="Helical" evidence="6">
    <location>
        <begin position="313"/>
        <end position="330"/>
    </location>
</feature>
<accession>A0A2W7NJM5</accession>
<dbReference type="PANTHER" id="PTHR43702">
    <property type="entry name" value="L-FUCOSE-PROTON SYMPORTER"/>
    <property type="match status" value="1"/>
</dbReference>
<evidence type="ECO:0000313" key="9">
    <source>
        <dbReference type="Proteomes" id="UP000249239"/>
    </source>
</evidence>
<feature type="transmembrane region" description="Helical" evidence="6">
    <location>
        <begin position="139"/>
        <end position="162"/>
    </location>
</feature>
<dbReference type="OrthoDB" id="9795150at2"/>
<dbReference type="PANTHER" id="PTHR43702:SF3">
    <property type="entry name" value="PROTEIN TSGA"/>
    <property type="match status" value="1"/>
</dbReference>
<sequence length="449" mass="47814">MTQKNNQFAIGMSVISSIFFIFGFATTFIITLSAKVKDIFTLSELEAQLLTGAFFLTYLFLSIPTGYIIRRIGYKTALVTGLLLMAVGSFMFYPAATAPSFPLFLAATFVLAAGVVFLQTSANPYVAALGSEVTASGRLNLTQALNSIATMIAPWIIAVVIFKGVSEIPSPQESAQTVKMPFLLMGSIVLLVAMAIVTIQLPAIAKGTVESKKSVWKYPHVLLGAVAIFCYVGAEVGNAGLLVNFLNDKLQISKENASTYAAIYWGGAMVGRFFGSIMLSDIQSRTRKTLYFALVLMLALVSGAFVTDWNWNIGAIFLGTSVVNLLAIQLGRGNASLTLGVFALIAAALAIVTTFAPGQLAIWTLVSIGLFNSVMFPNIFGLAVKDLSNGEMSTASGIINTLIVGGAIVPVLMGAIADSPALGYSWAFVVPALCYLYIFFFAVKGSKMR</sequence>
<dbReference type="RefSeq" id="WP_111444250.1">
    <property type="nucleotide sequence ID" value="NZ_QKZK01000003.1"/>
</dbReference>
<reference evidence="8 9" key="1">
    <citation type="submission" date="2018-06" db="EMBL/GenBank/DDBJ databases">
        <title>Genomic Encyclopedia of Archaeal and Bacterial Type Strains, Phase II (KMG-II): from individual species to whole genera.</title>
        <authorList>
            <person name="Goeker M."/>
        </authorList>
    </citation>
    <scope>NUCLEOTIDE SEQUENCE [LARGE SCALE GENOMIC DNA]</scope>
    <source>
        <strain evidence="8 9">DSM 6779</strain>
    </source>
</reference>
<dbReference type="InterPro" id="IPR050375">
    <property type="entry name" value="MFS_TsgA-like"/>
</dbReference>
<feature type="transmembrane region" description="Helical" evidence="6">
    <location>
        <begin position="50"/>
        <end position="69"/>
    </location>
</feature>
<feature type="transmembrane region" description="Helical" evidence="6">
    <location>
        <begin position="362"/>
        <end position="384"/>
    </location>
</feature>
<evidence type="ECO:0000313" key="8">
    <source>
        <dbReference type="EMBL" id="PZX20070.1"/>
    </source>
</evidence>
<feature type="transmembrane region" description="Helical" evidence="6">
    <location>
        <begin position="423"/>
        <end position="443"/>
    </location>
</feature>
<dbReference type="GO" id="GO:0022857">
    <property type="term" value="F:transmembrane transporter activity"/>
    <property type="evidence" value="ECO:0007669"/>
    <property type="project" value="InterPro"/>
</dbReference>
<dbReference type="Proteomes" id="UP000249239">
    <property type="component" value="Unassembled WGS sequence"/>
</dbReference>
<evidence type="ECO:0000256" key="4">
    <source>
        <dbReference type="ARBA" id="ARBA00022989"/>
    </source>
</evidence>
<keyword evidence="9" id="KW-1185">Reference proteome</keyword>